<accession>A0ABV4SMD2</accession>
<dbReference type="EMBL" id="JBGOSP010000010">
    <property type="protein sequence ID" value="MFA3838804.1"/>
    <property type="molecule type" value="Genomic_DNA"/>
</dbReference>
<protein>
    <submittedName>
        <fullName evidence="3">Uncharacterized protein</fullName>
    </submittedName>
</protein>
<proteinExistence type="predicted"/>
<gene>
    <name evidence="3" type="ORF">ACEG43_21945</name>
</gene>
<organism evidence="3 4">
    <name type="scientific">Streptomyces aureus</name>
    <dbReference type="NCBI Taxonomy" id="193461"/>
    <lineage>
        <taxon>Bacteria</taxon>
        <taxon>Bacillati</taxon>
        <taxon>Actinomycetota</taxon>
        <taxon>Actinomycetes</taxon>
        <taxon>Kitasatosporales</taxon>
        <taxon>Streptomycetaceae</taxon>
        <taxon>Streptomyces</taxon>
    </lineage>
</organism>
<evidence type="ECO:0000313" key="4">
    <source>
        <dbReference type="Proteomes" id="UP001571476"/>
    </source>
</evidence>
<reference evidence="3 4" key="1">
    <citation type="submission" date="2024-08" db="EMBL/GenBank/DDBJ databases">
        <title>Genome sequence of Streptomyces aureus CACIA-1.46HGO.</title>
        <authorList>
            <person name="Evangelista-Martinez Z."/>
        </authorList>
    </citation>
    <scope>NUCLEOTIDE SEQUENCE [LARGE SCALE GENOMIC DNA]</scope>
    <source>
        <strain evidence="3 4">CACIA-1.46HGO</strain>
    </source>
</reference>
<feature type="chain" id="PRO_5046908740" evidence="2">
    <location>
        <begin position="17"/>
        <end position="237"/>
    </location>
</feature>
<feature type="region of interest" description="Disordered" evidence="1">
    <location>
        <begin position="214"/>
        <end position="237"/>
    </location>
</feature>
<feature type="signal peptide" evidence="2">
    <location>
        <begin position="1"/>
        <end position="16"/>
    </location>
</feature>
<feature type="region of interest" description="Disordered" evidence="1">
    <location>
        <begin position="141"/>
        <end position="181"/>
    </location>
</feature>
<comment type="caution">
    <text evidence="3">The sequence shown here is derived from an EMBL/GenBank/DDBJ whole genome shotgun (WGS) entry which is preliminary data.</text>
</comment>
<evidence type="ECO:0000256" key="1">
    <source>
        <dbReference type="SAM" id="MobiDB-lite"/>
    </source>
</evidence>
<sequence>MAALASMLLSASGASAGGPTSVLVVSPESGQSASLYFSDKKYGPLESLLGEPDQGRREEPPGLGIGAGRQLNVTWLVHDVLPWRVDRVYPDSPGTKDVWIHTATHVPDSYNGYWHKARKPAELRALLKDLGVMGARSEKGGSPIFPVPWQSPDRSKEALGGAPAPAADGRDAGPSEGARASAVGSHGEVDWWWAIPGLVAGAALALVLRPLADRLPGRRGTGGTTPDAGPRQQLIDS</sequence>
<feature type="compositionally biased region" description="Low complexity" evidence="1">
    <location>
        <begin position="158"/>
        <end position="167"/>
    </location>
</feature>
<name>A0ABV4SMD2_9ACTN</name>
<dbReference type="Proteomes" id="UP001571476">
    <property type="component" value="Unassembled WGS sequence"/>
</dbReference>
<keyword evidence="4" id="KW-1185">Reference proteome</keyword>
<keyword evidence="2" id="KW-0732">Signal</keyword>
<evidence type="ECO:0000313" key="3">
    <source>
        <dbReference type="EMBL" id="MFA3838804.1"/>
    </source>
</evidence>
<evidence type="ECO:0000256" key="2">
    <source>
        <dbReference type="SAM" id="SignalP"/>
    </source>
</evidence>